<accession>A0A5R8P5H4</accession>
<dbReference type="Proteomes" id="UP000308349">
    <property type="component" value="Unassembled WGS sequence"/>
</dbReference>
<keyword evidence="1 3" id="KW-0732">Signal</keyword>
<evidence type="ECO:0000256" key="3">
    <source>
        <dbReference type="SAM" id="SignalP"/>
    </source>
</evidence>
<organism evidence="5 6">
    <name type="scientific">Nocardia cyriacigeorgica</name>
    <dbReference type="NCBI Taxonomy" id="135487"/>
    <lineage>
        <taxon>Bacteria</taxon>
        <taxon>Bacillati</taxon>
        <taxon>Actinomycetota</taxon>
        <taxon>Actinomycetes</taxon>
        <taxon>Mycobacteriales</taxon>
        <taxon>Nocardiaceae</taxon>
        <taxon>Nocardia</taxon>
    </lineage>
</organism>
<feature type="domain" description="FAS1" evidence="4">
    <location>
        <begin position="80"/>
        <end position="212"/>
    </location>
</feature>
<dbReference type="InterPro" id="IPR050904">
    <property type="entry name" value="Adhesion/Biosynth-related"/>
</dbReference>
<feature type="chain" id="PRO_5024371347" evidence="3">
    <location>
        <begin position="24"/>
        <end position="216"/>
    </location>
</feature>
<dbReference type="PROSITE" id="PS51257">
    <property type="entry name" value="PROKAR_LIPOPROTEIN"/>
    <property type="match status" value="1"/>
</dbReference>
<evidence type="ECO:0000256" key="2">
    <source>
        <dbReference type="SAM" id="MobiDB-lite"/>
    </source>
</evidence>
<dbReference type="PANTHER" id="PTHR10900:SF77">
    <property type="entry name" value="FI19380P1"/>
    <property type="match status" value="1"/>
</dbReference>
<gene>
    <name evidence="5" type="ORF">FEK35_28365</name>
</gene>
<dbReference type="OrthoDB" id="9800666at2"/>
<feature type="signal peptide" evidence="3">
    <location>
        <begin position="1"/>
        <end position="23"/>
    </location>
</feature>
<dbReference type="AlphaFoldDB" id="A0A5R8P5H4"/>
<name>A0A5R8P5H4_9NOCA</name>
<dbReference type="FunFam" id="2.30.180.10:FF:000019">
    <property type="entry name" value="Cell surface lipoprotein"/>
    <property type="match status" value="1"/>
</dbReference>
<comment type="caution">
    <text evidence="5">The sequence shown here is derived from an EMBL/GenBank/DDBJ whole genome shotgun (WGS) entry which is preliminary data.</text>
</comment>
<evidence type="ECO:0000313" key="6">
    <source>
        <dbReference type="Proteomes" id="UP000308349"/>
    </source>
</evidence>
<dbReference type="Gene3D" id="2.30.180.10">
    <property type="entry name" value="FAS1 domain"/>
    <property type="match status" value="1"/>
</dbReference>
<dbReference type="SUPFAM" id="SSF82153">
    <property type="entry name" value="FAS1 domain"/>
    <property type="match status" value="1"/>
</dbReference>
<dbReference type="Pfam" id="PF02469">
    <property type="entry name" value="Fasciclin"/>
    <property type="match status" value="1"/>
</dbReference>
<feature type="compositionally biased region" description="Low complexity" evidence="2">
    <location>
        <begin position="33"/>
        <end position="46"/>
    </location>
</feature>
<reference evidence="5 6" key="1">
    <citation type="submission" date="2019-05" db="EMBL/GenBank/DDBJ databases">
        <title>Genomes sequences of two Nocardia cyriacigeorgica environmental isolates, type strains Nocardia asteroides ATCC 19247 and Nocardia cyriacigeorgica DSM 44484.</title>
        <authorList>
            <person name="Vautrin F."/>
            <person name="Bergeron E."/>
            <person name="Dubost A."/>
            <person name="Abrouk D."/>
            <person name="Rodriguez Nava V."/>
            <person name="Pujic P."/>
        </authorList>
    </citation>
    <scope>NUCLEOTIDE SEQUENCE [LARGE SCALE GENOMIC DNA]</scope>
    <source>
        <strain evidence="5 6">EML 1456</strain>
    </source>
</reference>
<dbReference type="RefSeq" id="WP_138458816.1">
    <property type="nucleotide sequence ID" value="NZ_VBUU01000044.1"/>
</dbReference>
<dbReference type="SMART" id="SM00554">
    <property type="entry name" value="FAS1"/>
    <property type="match status" value="1"/>
</dbReference>
<proteinExistence type="predicted"/>
<dbReference type="PROSITE" id="PS50213">
    <property type="entry name" value="FAS1"/>
    <property type="match status" value="1"/>
</dbReference>
<evidence type="ECO:0000256" key="1">
    <source>
        <dbReference type="ARBA" id="ARBA00022729"/>
    </source>
</evidence>
<dbReference type="InterPro" id="IPR036378">
    <property type="entry name" value="FAS1_dom_sf"/>
</dbReference>
<dbReference type="EMBL" id="VBUU01000044">
    <property type="protein sequence ID" value="TLF94932.1"/>
    <property type="molecule type" value="Genomic_DNA"/>
</dbReference>
<protein>
    <submittedName>
        <fullName evidence="5">Fasciclin domain-containing protein</fullName>
    </submittedName>
</protein>
<evidence type="ECO:0000259" key="4">
    <source>
        <dbReference type="PROSITE" id="PS50213"/>
    </source>
</evidence>
<feature type="region of interest" description="Disordered" evidence="2">
    <location>
        <begin position="27"/>
        <end position="46"/>
    </location>
</feature>
<sequence>MRINRSTIAIACLSSVALIGASACGDDSSSESAPATTTTAPMQTNQTTAEGAAADLVGPGCDEYAAQVPTGAGSVSGMAQDPVTVAASNNPMLTTLVQAVSGQLNPQVNLVDTLNGGEFTVFAPVDAAFAEIDPATIESLKTDSETLTSILTYHVVPGRIAPSDIAGEQKTVQGATVTVARTGDDITVGDASVICGGVSTANATVYMIDGVLMPPA</sequence>
<evidence type="ECO:0000313" key="5">
    <source>
        <dbReference type="EMBL" id="TLF94932.1"/>
    </source>
</evidence>
<dbReference type="InterPro" id="IPR000782">
    <property type="entry name" value="FAS1_domain"/>
</dbReference>
<dbReference type="PANTHER" id="PTHR10900">
    <property type="entry name" value="PERIOSTIN-RELATED"/>
    <property type="match status" value="1"/>
</dbReference>